<comment type="caution">
    <text evidence="2">The sequence shown here is derived from an EMBL/GenBank/DDBJ whole genome shotgun (WGS) entry which is preliminary data.</text>
</comment>
<dbReference type="Pfam" id="PF05899">
    <property type="entry name" value="Cupin_3"/>
    <property type="match status" value="1"/>
</dbReference>
<evidence type="ECO:0000313" key="2">
    <source>
        <dbReference type="EMBL" id="HEC06945.1"/>
    </source>
</evidence>
<sequence length="31" mass="3785">EFRRGDLITFPAGMKCTWEILEDVEKYFDFQ</sequence>
<dbReference type="EMBL" id="DRLF01000307">
    <property type="protein sequence ID" value="HEC06945.1"/>
    <property type="molecule type" value="Genomic_DNA"/>
</dbReference>
<dbReference type="AlphaFoldDB" id="A0A831RXC6"/>
<proteinExistence type="predicted"/>
<feature type="non-terminal residue" evidence="2">
    <location>
        <position position="1"/>
    </location>
</feature>
<organism evidence="2">
    <name type="scientific">Thiolapillus brandeum</name>
    <dbReference type="NCBI Taxonomy" id="1076588"/>
    <lineage>
        <taxon>Bacteria</taxon>
        <taxon>Pseudomonadati</taxon>
        <taxon>Pseudomonadota</taxon>
        <taxon>Gammaproteobacteria</taxon>
        <taxon>Chromatiales</taxon>
        <taxon>Sedimenticolaceae</taxon>
        <taxon>Thiolapillus</taxon>
    </lineage>
</organism>
<feature type="domain" description="(S)-ureidoglycine aminohydrolase cupin" evidence="1">
    <location>
        <begin position="1"/>
        <end position="28"/>
    </location>
</feature>
<reference evidence="2" key="1">
    <citation type="journal article" date="2020" name="mSystems">
        <title>Genome- and Community-Level Interaction Insights into Carbon Utilization and Element Cycling Functions of Hydrothermarchaeota in Hydrothermal Sediment.</title>
        <authorList>
            <person name="Zhou Z."/>
            <person name="Liu Y."/>
            <person name="Xu W."/>
            <person name="Pan J."/>
            <person name="Luo Z.H."/>
            <person name="Li M."/>
        </authorList>
    </citation>
    <scope>NUCLEOTIDE SEQUENCE [LARGE SCALE GENOMIC DNA]</scope>
    <source>
        <strain evidence="2">HyVt-458</strain>
    </source>
</reference>
<dbReference type="Gene3D" id="2.60.120.10">
    <property type="entry name" value="Jelly Rolls"/>
    <property type="match status" value="1"/>
</dbReference>
<dbReference type="SUPFAM" id="SSF51182">
    <property type="entry name" value="RmlC-like cupins"/>
    <property type="match status" value="1"/>
</dbReference>
<protein>
    <submittedName>
        <fullName evidence="2">DUF861 domain-containing protein</fullName>
    </submittedName>
</protein>
<name>A0A831RXC6_9GAMM</name>
<dbReference type="InterPro" id="IPR011051">
    <property type="entry name" value="RmlC_Cupin_sf"/>
</dbReference>
<dbReference type="Proteomes" id="UP000886339">
    <property type="component" value="Unassembled WGS sequence"/>
</dbReference>
<dbReference type="InterPro" id="IPR008579">
    <property type="entry name" value="UGlyAH_Cupin_dom"/>
</dbReference>
<accession>A0A831RXC6</accession>
<gene>
    <name evidence="2" type="ORF">ENJ12_08845</name>
</gene>
<evidence type="ECO:0000259" key="1">
    <source>
        <dbReference type="Pfam" id="PF05899"/>
    </source>
</evidence>
<dbReference type="InterPro" id="IPR014710">
    <property type="entry name" value="RmlC-like_jellyroll"/>
</dbReference>